<comment type="similarity">
    <text evidence="1">Belongs to the glycosyl hydrolase 65 family.</text>
</comment>
<organism evidence="9 10">
    <name type="scientific">Croceicoccus marinus</name>
    <dbReference type="NCBI Taxonomy" id="450378"/>
    <lineage>
        <taxon>Bacteria</taxon>
        <taxon>Pseudomonadati</taxon>
        <taxon>Pseudomonadota</taxon>
        <taxon>Alphaproteobacteria</taxon>
        <taxon>Sphingomonadales</taxon>
        <taxon>Erythrobacteraceae</taxon>
        <taxon>Croceicoccus</taxon>
    </lineage>
</organism>
<dbReference type="FunFam" id="1.50.10.10:FF:000053">
    <property type="entry name" value="Putative glycosyl hydrolase"/>
    <property type="match status" value="1"/>
</dbReference>
<dbReference type="AlphaFoldDB" id="A0A217EZ76"/>
<dbReference type="InterPro" id="IPR005195">
    <property type="entry name" value="Glyco_hydro_65_M"/>
</dbReference>
<dbReference type="GO" id="GO:0016757">
    <property type="term" value="F:glycosyltransferase activity"/>
    <property type="evidence" value="ECO:0007669"/>
    <property type="project" value="UniProtKB-KW"/>
</dbReference>
<dbReference type="PIRSF" id="PIRSF036289">
    <property type="entry name" value="Glycosyl_hydrolase_malt_phosph"/>
    <property type="match status" value="1"/>
</dbReference>
<gene>
    <name evidence="9" type="ORF">A9D14_19195</name>
</gene>
<feature type="active site" description="Proton donor" evidence="4">
    <location>
        <position position="493"/>
    </location>
</feature>
<evidence type="ECO:0000259" key="7">
    <source>
        <dbReference type="Pfam" id="PF03633"/>
    </source>
</evidence>
<dbReference type="InterPro" id="IPR037018">
    <property type="entry name" value="GH65_N"/>
</dbReference>
<keyword evidence="10" id="KW-1185">Reference proteome</keyword>
<sequence length="808" mass="91924">MASWTLAYEGFDPDQEALREALCTLGNGYFATRGAVEESDADETHYPGTYLAGGYNRLVTDIAGRPVENEDLVNLPNWLPLTFRPEGGEWLNLPSTQILVYRQELDLEQGVLRRVMRVRDREGRETRLTARRLVHMGSPHLAAIEWTLAPDNWSGGIEVLSALDGRVTNSGVTRYRQLDGKHLIPLIAEEFGEDGLLLVAETSQSRIRIAEAAQTHAYSNNERIKSERQFRQDHGYAAHALSFEVAEGSPVTIEKIVALHTSRDRAISSPEQAARNTLRKSGRFAALLEDHTRAWSHLWRRCDIVMEGAQRTQMILRLHIFHLLQTVSPHSVDLDAGVPARGLHGEAYRGHIFWDELFIFPFFNLRIPEITRALLCYRHRRLPMARWLAHESGYRGAMYPWQSGSDGREETQTLHLNPKSGRWLPDNSHLQRHVNAAIAYNVWRYYQATGDHEFLSFYGAEMLFEIARFWASIAVFNPIRGRYEIRGVMGPDEFHDSYPWSDTPGLDNNAYTNVMAAWVLGRALEARNHLDAERRTELDESLGLSAEDLVAWDEISRKLMVPFHEGVISQFEGYERLLEFEWEAYRERYGDIRRLDRILEAEGDTVNRYKASKQADVLMLFYLFSSDELGHLFNRLGYSFEKELIPRTVDYYLRRTSNGSTLSGIVHSWVLARSDRAESWMQLKDALESDIADVQGGTTPEGIHLGAMAGTVDLIQRGQTGLEIRDDTLRLDPCLPHELQGLSFRIRHRGQWLDVEIKGGRITVSASESWDGPSRLVIGGKSYPLGAGEVRQVACHYPQRGDDRAEGG</sequence>
<dbReference type="KEGG" id="cman:A9D14_19195"/>
<dbReference type="InterPro" id="IPR017045">
    <property type="entry name" value="Malt_Pase/Glycosyl_Hdrlase"/>
</dbReference>
<feature type="binding site" evidence="5">
    <location>
        <begin position="354"/>
        <end position="355"/>
    </location>
    <ligand>
        <name>substrate</name>
    </ligand>
</feature>
<dbReference type="Gene3D" id="1.50.10.10">
    <property type="match status" value="1"/>
</dbReference>
<dbReference type="EMBL" id="CP019604">
    <property type="protein sequence ID" value="ARU18448.1"/>
    <property type="molecule type" value="Genomic_DNA"/>
</dbReference>
<dbReference type="PANTHER" id="PTHR11051">
    <property type="entry name" value="GLYCOSYL HYDROLASE-RELATED"/>
    <property type="match status" value="1"/>
</dbReference>
<dbReference type="PANTHER" id="PTHR11051:SF8">
    <property type="entry name" value="PROTEIN-GLUCOSYLGALACTOSYLHYDROXYLYSINE GLUCOSIDASE"/>
    <property type="match status" value="1"/>
</dbReference>
<dbReference type="Pfam" id="PF03632">
    <property type="entry name" value="Glyco_hydro_65m"/>
    <property type="match status" value="1"/>
</dbReference>
<dbReference type="SUPFAM" id="SSF74650">
    <property type="entry name" value="Galactose mutarotase-like"/>
    <property type="match status" value="1"/>
</dbReference>
<dbReference type="SUPFAM" id="SSF48208">
    <property type="entry name" value="Six-hairpin glycosidases"/>
    <property type="match status" value="1"/>
</dbReference>
<dbReference type="Gene3D" id="2.60.420.10">
    <property type="entry name" value="Maltose phosphorylase, domain 3"/>
    <property type="match status" value="1"/>
</dbReference>
<dbReference type="InterPro" id="IPR008928">
    <property type="entry name" value="6-hairpin_glycosidase_sf"/>
</dbReference>
<dbReference type="InterPro" id="IPR005196">
    <property type="entry name" value="Glyco_hydro_65_N"/>
</dbReference>
<dbReference type="Gene3D" id="2.70.98.40">
    <property type="entry name" value="Glycoside hydrolase, family 65, N-terminal domain"/>
    <property type="match status" value="1"/>
</dbReference>
<feature type="domain" description="Glycoside hydrolase family 65 C-terminal" evidence="7">
    <location>
        <begin position="722"/>
        <end position="783"/>
    </location>
</feature>
<evidence type="ECO:0000256" key="2">
    <source>
        <dbReference type="ARBA" id="ARBA00022676"/>
    </source>
</evidence>
<dbReference type="RefSeq" id="WP_066850931.1">
    <property type="nucleotide sequence ID" value="NZ_CP019604.1"/>
</dbReference>
<evidence type="ECO:0000313" key="9">
    <source>
        <dbReference type="EMBL" id="ARU18448.1"/>
    </source>
</evidence>
<evidence type="ECO:0000259" key="8">
    <source>
        <dbReference type="Pfam" id="PF03636"/>
    </source>
</evidence>
<feature type="domain" description="Glycoside hydrolase family 65 N-terminal" evidence="8">
    <location>
        <begin position="8"/>
        <end position="263"/>
    </location>
</feature>
<evidence type="ECO:0000313" key="10">
    <source>
        <dbReference type="Proteomes" id="UP000195807"/>
    </source>
</evidence>
<dbReference type="STRING" id="450378.GCA_001661675_03850"/>
<geneLocation type="plasmid" evidence="10">
    <name>pcme4a9ii</name>
</geneLocation>
<proteinExistence type="inferred from homology"/>
<dbReference type="InterPro" id="IPR005194">
    <property type="entry name" value="Glyco_hydro_65_C"/>
</dbReference>
<evidence type="ECO:0000256" key="3">
    <source>
        <dbReference type="ARBA" id="ARBA00022679"/>
    </source>
</evidence>
<keyword evidence="3" id="KW-0808">Transferase</keyword>
<keyword evidence="2" id="KW-0328">Glycosyltransferase</keyword>
<accession>A0A217EZ76</accession>
<reference evidence="9 10" key="1">
    <citation type="submission" date="2017-01" db="EMBL/GenBank/DDBJ databases">
        <title>Complete genome sequence of esterase-producing bacterium Croceicoccus marinus E4A9.</title>
        <authorList>
            <person name="Wu Y.-H."/>
            <person name="Cheng H."/>
            <person name="Xu L."/>
            <person name="Huo Y.-Y."/>
            <person name="Wang C.-S."/>
            <person name="Xu X.-W."/>
        </authorList>
    </citation>
    <scope>NUCLEOTIDE SEQUENCE [LARGE SCALE GENOMIC DNA]</scope>
    <source>
        <strain evidence="9 10">E4A9</strain>
        <plasmid evidence="10">Plasmid pcme4a9ii</plasmid>
    </source>
</reference>
<feature type="binding site" evidence="5">
    <location>
        <begin position="613"/>
        <end position="614"/>
    </location>
    <ligand>
        <name>substrate</name>
    </ligand>
</feature>
<evidence type="ECO:0000259" key="6">
    <source>
        <dbReference type="Pfam" id="PF03632"/>
    </source>
</evidence>
<keyword evidence="9" id="KW-0614">Plasmid</keyword>
<dbReference type="InterPro" id="IPR011013">
    <property type="entry name" value="Gal_mutarotase_sf_dom"/>
</dbReference>
<dbReference type="GO" id="GO:0030246">
    <property type="term" value="F:carbohydrate binding"/>
    <property type="evidence" value="ECO:0007669"/>
    <property type="project" value="InterPro"/>
</dbReference>
<evidence type="ECO:0000256" key="1">
    <source>
        <dbReference type="ARBA" id="ARBA00006768"/>
    </source>
</evidence>
<name>A0A217EZ76_9SPHN</name>
<dbReference type="InterPro" id="IPR012341">
    <property type="entry name" value="6hp_glycosidase-like_sf"/>
</dbReference>
<evidence type="ECO:0000256" key="4">
    <source>
        <dbReference type="PIRSR" id="PIRSR036289-50"/>
    </source>
</evidence>
<evidence type="ECO:0000256" key="5">
    <source>
        <dbReference type="PIRSR" id="PIRSR036289-51"/>
    </source>
</evidence>
<dbReference type="Proteomes" id="UP000195807">
    <property type="component" value="Plasmid pCME4A9II"/>
</dbReference>
<dbReference type="Pfam" id="PF03636">
    <property type="entry name" value="Glyco_hydro_65N"/>
    <property type="match status" value="1"/>
</dbReference>
<feature type="domain" description="Glycoside hydrolase family 65 central catalytic" evidence="6">
    <location>
        <begin position="317"/>
        <end position="712"/>
    </location>
</feature>
<dbReference type="Pfam" id="PF03633">
    <property type="entry name" value="Glyco_hydro_65C"/>
    <property type="match status" value="1"/>
</dbReference>
<dbReference type="GO" id="GO:0004553">
    <property type="term" value="F:hydrolase activity, hydrolyzing O-glycosyl compounds"/>
    <property type="evidence" value="ECO:0007669"/>
    <property type="project" value="TreeGrafter"/>
</dbReference>
<protein>
    <submittedName>
        <fullName evidence="9">Trehalose 6-phosphate phosphorylase</fullName>
    </submittedName>
</protein>
<dbReference type="GO" id="GO:0005975">
    <property type="term" value="P:carbohydrate metabolic process"/>
    <property type="evidence" value="ECO:0007669"/>
    <property type="project" value="InterPro"/>
</dbReference>